<dbReference type="InterPro" id="IPR036663">
    <property type="entry name" value="Fumarylacetoacetase_C_sf"/>
</dbReference>
<gene>
    <name evidence="1" type="ORF">RM479_09570</name>
</gene>
<dbReference type="RefSeq" id="WP_311511376.1">
    <property type="nucleotide sequence ID" value="NZ_JAVREP010000005.1"/>
</dbReference>
<comment type="caution">
    <text evidence="1">The sequence shown here is derived from an EMBL/GenBank/DDBJ whole genome shotgun (WGS) entry which is preliminary data.</text>
</comment>
<evidence type="ECO:0000313" key="1">
    <source>
        <dbReference type="EMBL" id="MDT0328660.1"/>
    </source>
</evidence>
<dbReference type="Proteomes" id="UP001183390">
    <property type="component" value="Unassembled WGS sequence"/>
</dbReference>
<dbReference type="SUPFAM" id="SSF56529">
    <property type="entry name" value="FAH"/>
    <property type="match status" value="1"/>
</dbReference>
<dbReference type="EMBL" id="JAVREP010000005">
    <property type="protein sequence ID" value="MDT0328660.1"/>
    <property type="molecule type" value="Genomic_DNA"/>
</dbReference>
<protein>
    <submittedName>
        <fullName evidence="1">FAH family protein</fullName>
    </submittedName>
</protein>
<keyword evidence="2" id="KW-1185">Reference proteome</keyword>
<dbReference type="Gene3D" id="3.90.850.10">
    <property type="entry name" value="Fumarylacetoacetase-like, C-terminal domain"/>
    <property type="match status" value="1"/>
</dbReference>
<organism evidence="1 2">
    <name type="scientific">Nocardiopsis lambiniae</name>
    <dbReference type="NCBI Taxonomy" id="3075539"/>
    <lineage>
        <taxon>Bacteria</taxon>
        <taxon>Bacillati</taxon>
        <taxon>Actinomycetota</taxon>
        <taxon>Actinomycetes</taxon>
        <taxon>Streptosporangiales</taxon>
        <taxon>Nocardiopsidaceae</taxon>
        <taxon>Nocardiopsis</taxon>
    </lineage>
</organism>
<proteinExistence type="predicted"/>
<evidence type="ECO:0000313" key="2">
    <source>
        <dbReference type="Proteomes" id="UP001183390"/>
    </source>
</evidence>
<reference evidence="2" key="1">
    <citation type="submission" date="2023-07" db="EMBL/GenBank/DDBJ databases">
        <title>30 novel species of actinomycetes from the DSMZ collection.</title>
        <authorList>
            <person name="Nouioui I."/>
        </authorList>
    </citation>
    <scope>NUCLEOTIDE SEQUENCE [LARGE SCALE GENOMIC DNA]</scope>
    <source>
        <strain evidence="2">DSM 44743</strain>
    </source>
</reference>
<accession>A0ABU2M7P9</accession>
<name>A0ABU2M7P9_9ACTN</name>
<sequence>MSTLFECEYKGRRHAGLRVPSSDEPLTLYAVSDDRLRNALLSHAGTEAVIAAVTEGTEAISVSIDDPELRFLPPLLPADANNSLINGFMGTHRSKFDRAPEPDEEFTPPNYYIKGLGSWLRMPDEPLTVPADPIWLLEEPEIVLVYVNDDEGEPHYAGYGFGNDLNDIGLHLENPWAWTPYAKLCETSMAPWLFLGDPPLSVTGRIVIEREGVQAWEGDFSCGADSLYHRIPDMTRYLFSYPALRRPGLVNYLFLGADKASYHDGFRIQDGDRLVLDVASHGVELANSVRYAKPTR</sequence>